<dbReference type="InParanoid" id="A0A1E7F159"/>
<accession>A0A1E7F159</accession>
<dbReference type="EMBL" id="KV784366">
    <property type="protein sequence ID" value="OEU11920.1"/>
    <property type="molecule type" value="Genomic_DNA"/>
</dbReference>
<proteinExistence type="predicted"/>
<organism evidence="2 3">
    <name type="scientific">Fragilariopsis cylindrus CCMP1102</name>
    <dbReference type="NCBI Taxonomy" id="635003"/>
    <lineage>
        <taxon>Eukaryota</taxon>
        <taxon>Sar</taxon>
        <taxon>Stramenopiles</taxon>
        <taxon>Ochrophyta</taxon>
        <taxon>Bacillariophyta</taxon>
        <taxon>Bacillariophyceae</taxon>
        <taxon>Bacillariophycidae</taxon>
        <taxon>Bacillariales</taxon>
        <taxon>Bacillariaceae</taxon>
        <taxon>Fragilariopsis</taxon>
    </lineage>
</organism>
<feature type="chain" id="PRO_5009192495" evidence="1">
    <location>
        <begin position="29"/>
        <end position="163"/>
    </location>
</feature>
<feature type="signal peptide" evidence="1">
    <location>
        <begin position="1"/>
        <end position="28"/>
    </location>
</feature>
<evidence type="ECO:0000313" key="3">
    <source>
        <dbReference type="Proteomes" id="UP000095751"/>
    </source>
</evidence>
<keyword evidence="1" id="KW-0732">Signal</keyword>
<protein>
    <submittedName>
        <fullName evidence="2">Uncharacterized protein</fullName>
    </submittedName>
</protein>
<sequence length="163" mass="17987">MIFQYYSSLRLVVVAFLVVAAFISPISAQHFCLPCAKSGGLVEKYTYAAEHPEQCYDWIMRYLNNVIPGSNNTGVGTKAYPFNGTVGGYPVANVTLGITSEMLENSSWYNEDNAYPGWPDEVLMADYESPNVVGSEFNDFYTFYGMVTIAPPFPPELSAPTST</sequence>
<evidence type="ECO:0000256" key="1">
    <source>
        <dbReference type="SAM" id="SignalP"/>
    </source>
</evidence>
<keyword evidence="3" id="KW-1185">Reference proteome</keyword>
<evidence type="ECO:0000313" key="2">
    <source>
        <dbReference type="EMBL" id="OEU11920.1"/>
    </source>
</evidence>
<name>A0A1E7F159_9STRA</name>
<dbReference type="KEGG" id="fcy:FRACYDRAFT_245043"/>
<dbReference type="AlphaFoldDB" id="A0A1E7F159"/>
<reference evidence="2 3" key="1">
    <citation type="submission" date="2016-09" db="EMBL/GenBank/DDBJ databases">
        <title>Extensive genetic diversity and differential bi-allelic expression allows diatom success in the polar Southern Ocean.</title>
        <authorList>
            <consortium name="DOE Joint Genome Institute"/>
            <person name="Mock T."/>
            <person name="Otillar R.P."/>
            <person name="Strauss J."/>
            <person name="Dupont C."/>
            <person name="Frickenhaus S."/>
            <person name="Maumus F."/>
            <person name="Mcmullan M."/>
            <person name="Sanges R."/>
            <person name="Schmutz J."/>
            <person name="Toseland A."/>
            <person name="Valas R."/>
            <person name="Veluchamy A."/>
            <person name="Ward B.J."/>
            <person name="Allen A."/>
            <person name="Barry K."/>
            <person name="Falciatore A."/>
            <person name="Ferrante M."/>
            <person name="Fortunato A.E."/>
            <person name="Gloeckner G."/>
            <person name="Gruber A."/>
            <person name="Hipkin R."/>
            <person name="Janech M."/>
            <person name="Kroth P."/>
            <person name="Leese F."/>
            <person name="Lindquist E."/>
            <person name="Lyon B.R."/>
            <person name="Martin J."/>
            <person name="Mayer C."/>
            <person name="Parker M."/>
            <person name="Quesneville H."/>
            <person name="Raymond J."/>
            <person name="Uhlig C."/>
            <person name="Valentin K.U."/>
            <person name="Worden A.Z."/>
            <person name="Armbrust E.V."/>
            <person name="Bowler C."/>
            <person name="Green B."/>
            <person name="Moulton V."/>
            <person name="Van Oosterhout C."/>
            <person name="Grigoriev I."/>
        </authorList>
    </citation>
    <scope>NUCLEOTIDE SEQUENCE [LARGE SCALE GENOMIC DNA]</scope>
    <source>
        <strain evidence="2 3">CCMP1102</strain>
    </source>
</reference>
<dbReference type="Proteomes" id="UP000095751">
    <property type="component" value="Unassembled WGS sequence"/>
</dbReference>
<gene>
    <name evidence="2" type="ORF">FRACYDRAFT_245043</name>
</gene>